<evidence type="ECO:0000313" key="1">
    <source>
        <dbReference type="EMBL" id="PLW17288.1"/>
    </source>
</evidence>
<sequence>MEFQINKNSTEEAKSISILRVFIVQTPAHPNCTRLTYTRFNRKIEDQDRTPTATFGTIVEDWNEADPLTPQAQDHRFVKETSGSGGVRIKNHQVYHCEFVFV</sequence>
<protein>
    <submittedName>
        <fullName evidence="1">Uncharacterized protein</fullName>
    </submittedName>
</protein>
<proteinExistence type="predicted"/>
<organism evidence="1 2">
    <name type="scientific">Puccinia coronata f. sp. avenae</name>
    <dbReference type="NCBI Taxonomy" id="200324"/>
    <lineage>
        <taxon>Eukaryota</taxon>
        <taxon>Fungi</taxon>
        <taxon>Dikarya</taxon>
        <taxon>Basidiomycota</taxon>
        <taxon>Pucciniomycotina</taxon>
        <taxon>Pucciniomycetes</taxon>
        <taxon>Pucciniales</taxon>
        <taxon>Pucciniaceae</taxon>
        <taxon>Puccinia</taxon>
    </lineage>
</organism>
<dbReference type="AlphaFoldDB" id="A0A2N5SVL6"/>
<reference evidence="1 2" key="1">
    <citation type="submission" date="2017-11" db="EMBL/GenBank/DDBJ databases">
        <title>De novo assembly and phasing of dikaryotic genomes from two isolates of Puccinia coronata f. sp. avenae, the causal agent of oat crown rust.</title>
        <authorList>
            <person name="Miller M.E."/>
            <person name="Zhang Y."/>
            <person name="Omidvar V."/>
            <person name="Sperschneider J."/>
            <person name="Schwessinger B."/>
            <person name="Raley C."/>
            <person name="Palmer J.M."/>
            <person name="Garnica D."/>
            <person name="Upadhyaya N."/>
            <person name="Rathjen J."/>
            <person name="Taylor J.M."/>
            <person name="Park R.F."/>
            <person name="Dodds P.N."/>
            <person name="Hirsch C.D."/>
            <person name="Kianian S.F."/>
            <person name="Figueroa M."/>
        </authorList>
    </citation>
    <scope>NUCLEOTIDE SEQUENCE [LARGE SCALE GENOMIC DNA]</scope>
    <source>
        <strain evidence="1">12SD80</strain>
    </source>
</reference>
<comment type="caution">
    <text evidence="1">The sequence shown here is derived from an EMBL/GenBank/DDBJ whole genome shotgun (WGS) entry which is preliminary data.</text>
</comment>
<accession>A0A2N5SVL6</accession>
<evidence type="ECO:0000313" key="2">
    <source>
        <dbReference type="Proteomes" id="UP000235392"/>
    </source>
</evidence>
<dbReference type="EMBL" id="PGCI01000754">
    <property type="protein sequence ID" value="PLW17288.1"/>
    <property type="molecule type" value="Genomic_DNA"/>
</dbReference>
<gene>
    <name evidence="1" type="ORF">PCASD_18357</name>
</gene>
<dbReference type="Proteomes" id="UP000235392">
    <property type="component" value="Unassembled WGS sequence"/>
</dbReference>
<name>A0A2N5SVL6_9BASI</name>